<keyword evidence="1" id="KW-0813">Transport</keyword>
<proteinExistence type="predicted"/>
<keyword evidence="2" id="KW-0547">Nucleotide-binding</keyword>
<dbReference type="AlphaFoldDB" id="A0A562VEE6"/>
<sequence>MTLSITADDLVLDYGDTRALDHLNLHLEGGRIYGLLGRNGSGKTSFASLAAAFRRPTSGEITVGGTAPFEAAEIVSQICLIREGGDVFESDRVSSVLRFAAAHRPYWSEERAGQLVERFRIPTRKRVTQLSRGMRSALGVTLGLASRAPVTLFDEVHLGMDAPSRYAFYEELLNDYLAHPRTVILSTHLIEEVSSLFEEVVILDRGGLVLHESADDMRERGAAVTGPSRDVEDFTSGMRVLGRQTLGATSQVTVFGGLDAEQRRQATSAGLEIGPVPLQDLFIHLTDPERETP</sequence>
<reference evidence="5 6" key="1">
    <citation type="journal article" date="2013" name="Stand. Genomic Sci.">
        <title>Genomic Encyclopedia of Type Strains, Phase I: The one thousand microbial genomes (KMG-I) project.</title>
        <authorList>
            <person name="Kyrpides N.C."/>
            <person name="Woyke T."/>
            <person name="Eisen J.A."/>
            <person name="Garrity G."/>
            <person name="Lilburn T.G."/>
            <person name="Beck B.J."/>
            <person name="Whitman W.B."/>
            <person name="Hugenholtz P."/>
            <person name="Klenk H.P."/>
        </authorList>
    </citation>
    <scope>NUCLEOTIDE SEQUENCE [LARGE SCALE GENOMIC DNA]</scope>
    <source>
        <strain evidence="5 6">DSM 45044</strain>
    </source>
</reference>
<keyword evidence="3 5" id="KW-0067">ATP-binding</keyword>
<evidence type="ECO:0000313" key="6">
    <source>
        <dbReference type="Proteomes" id="UP000321617"/>
    </source>
</evidence>
<organism evidence="5 6">
    <name type="scientific">Stackebrandtia albiflava</name>
    <dbReference type="NCBI Taxonomy" id="406432"/>
    <lineage>
        <taxon>Bacteria</taxon>
        <taxon>Bacillati</taxon>
        <taxon>Actinomycetota</taxon>
        <taxon>Actinomycetes</taxon>
        <taxon>Glycomycetales</taxon>
        <taxon>Glycomycetaceae</taxon>
        <taxon>Stackebrandtia</taxon>
    </lineage>
</organism>
<gene>
    <name evidence="5" type="ORF">LX16_1979</name>
</gene>
<dbReference type="InterPro" id="IPR003593">
    <property type="entry name" value="AAA+_ATPase"/>
</dbReference>
<dbReference type="PANTHER" id="PTHR42939:SF1">
    <property type="entry name" value="ABC TRANSPORTER ATP-BINDING PROTEIN ALBC-RELATED"/>
    <property type="match status" value="1"/>
</dbReference>
<dbReference type="Gene3D" id="3.40.50.300">
    <property type="entry name" value="P-loop containing nucleotide triphosphate hydrolases"/>
    <property type="match status" value="1"/>
</dbReference>
<evidence type="ECO:0000256" key="2">
    <source>
        <dbReference type="ARBA" id="ARBA00022741"/>
    </source>
</evidence>
<dbReference type="GO" id="GO:0005524">
    <property type="term" value="F:ATP binding"/>
    <property type="evidence" value="ECO:0007669"/>
    <property type="project" value="UniProtKB-KW"/>
</dbReference>
<dbReference type="SUPFAM" id="SSF52540">
    <property type="entry name" value="P-loop containing nucleoside triphosphate hydrolases"/>
    <property type="match status" value="1"/>
</dbReference>
<dbReference type="Pfam" id="PF00005">
    <property type="entry name" value="ABC_tran"/>
    <property type="match status" value="1"/>
</dbReference>
<dbReference type="InterPro" id="IPR027417">
    <property type="entry name" value="P-loop_NTPase"/>
</dbReference>
<feature type="domain" description="ABC transporter" evidence="4">
    <location>
        <begin position="5"/>
        <end position="230"/>
    </location>
</feature>
<dbReference type="PANTHER" id="PTHR42939">
    <property type="entry name" value="ABC TRANSPORTER ATP-BINDING PROTEIN ALBC-RELATED"/>
    <property type="match status" value="1"/>
</dbReference>
<protein>
    <submittedName>
        <fullName evidence="5">ABC-2 type transport system ATP-binding protein</fullName>
    </submittedName>
</protein>
<dbReference type="EMBL" id="VLLL01000005">
    <property type="protein sequence ID" value="TWJ16252.1"/>
    <property type="molecule type" value="Genomic_DNA"/>
</dbReference>
<evidence type="ECO:0000256" key="3">
    <source>
        <dbReference type="ARBA" id="ARBA00022840"/>
    </source>
</evidence>
<dbReference type="RefSeq" id="WP_147136355.1">
    <property type="nucleotide sequence ID" value="NZ_BAABIJ010000001.1"/>
</dbReference>
<dbReference type="OrthoDB" id="9804819at2"/>
<evidence type="ECO:0000256" key="1">
    <source>
        <dbReference type="ARBA" id="ARBA00022448"/>
    </source>
</evidence>
<name>A0A562VEE6_9ACTN</name>
<dbReference type="InterPro" id="IPR003439">
    <property type="entry name" value="ABC_transporter-like_ATP-bd"/>
</dbReference>
<dbReference type="PROSITE" id="PS50893">
    <property type="entry name" value="ABC_TRANSPORTER_2"/>
    <property type="match status" value="1"/>
</dbReference>
<evidence type="ECO:0000259" key="4">
    <source>
        <dbReference type="PROSITE" id="PS50893"/>
    </source>
</evidence>
<dbReference type="SMART" id="SM00382">
    <property type="entry name" value="AAA"/>
    <property type="match status" value="1"/>
</dbReference>
<dbReference type="InterPro" id="IPR051782">
    <property type="entry name" value="ABC_Transporter_VariousFunc"/>
</dbReference>
<evidence type="ECO:0000313" key="5">
    <source>
        <dbReference type="EMBL" id="TWJ16252.1"/>
    </source>
</evidence>
<keyword evidence="6" id="KW-1185">Reference proteome</keyword>
<dbReference type="GO" id="GO:0016887">
    <property type="term" value="F:ATP hydrolysis activity"/>
    <property type="evidence" value="ECO:0007669"/>
    <property type="project" value="InterPro"/>
</dbReference>
<accession>A0A562VEE6</accession>
<dbReference type="Proteomes" id="UP000321617">
    <property type="component" value="Unassembled WGS sequence"/>
</dbReference>
<comment type="caution">
    <text evidence="5">The sequence shown here is derived from an EMBL/GenBank/DDBJ whole genome shotgun (WGS) entry which is preliminary data.</text>
</comment>